<comment type="subcellular location">
    <subcellularLocation>
        <location evidence="1">Cell membrane</location>
        <topology evidence="1">Single-pass membrane protein</topology>
    </subcellularLocation>
</comment>
<protein>
    <submittedName>
        <fullName evidence="9">Type VII secretion protein EssA</fullName>
    </submittedName>
</protein>
<dbReference type="RefSeq" id="WP_306984606.1">
    <property type="nucleotide sequence ID" value="NZ_JAUSUA010000005.1"/>
</dbReference>
<keyword evidence="10" id="KW-1185">Reference proteome</keyword>
<sequence length="156" mass="17935">MKARYATLLLCFFLFGLTFPVSAADELNYERIEPNEYVQKQIELRLSRYAEENTRSASSLPEEQLLLTFEQKELSEEEDLRAELFITPLSGQASLENEIERYKLFSQEMSRNSMSASQANVESSNLSLSTLLIFVVVALLIVLFIWLIPKINNETN</sequence>
<evidence type="ECO:0000313" key="10">
    <source>
        <dbReference type="Proteomes" id="UP001225034"/>
    </source>
</evidence>
<reference evidence="9 10" key="1">
    <citation type="submission" date="2023-07" db="EMBL/GenBank/DDBJ databases">
        <title>Genomic Encyclopedia of Type Strains, Phase IV (KMG-IV): sequencing the most valuable type-strain genomes for metagenomic binning, comparative biology and taxonomic classification.</title>
        <authorList>
            <person name="Goeker M."/>
        </authorList>
    </citation>
    <scope>NUCLEOTIDE SEQUENCE [LARGE SCALE GENOMIC DNA]</scope>
    <source>
        <strain evidence="9 10">DSM 19154</strain>
    </source>
</reference>
<accession>A0ABT9YKV2</accession>
<keyword evidence="3" id="KW-1003">Cell membrane</keyword>
<evidence type="ECO:0000256" key="3">
    <source>
        <dbReference type="ARBA" id="ARBA00022475"/>
    </source>
</evidence>
<keyword evidence="8" id="KW-0732">Signal</keyword>
<dbReference type="NCBIfam" id="TIGR03927">
    <property type="entry name" value="T7SS_EssA_Firm"/>
    <property type="match status" value="1"/>
</dbReference>
<dbReference type="Proteomes" id="UP001225034">
    <property type="component" value="Unassembled WGS sequence"/>
</dbReference>
<comment type="similarity">
    <text evidence="2">Belongs to the EssA family.</text>
</comment>
<keyword evidence="6 7" id="KW-0472">Membrane</keyword>
<keyword evidence="4 7" id="KW-0812">Transmembrane</keyword>
<feature type="chain" id="PRO_5047493291" evidence="8">
    <location>
        <begin position="24"/>
        <end position="156"/>
    </location>
</feature>
<proteinExistence type="inferred from homology"/>
<name>A0ABT9YKV2_9BACI</name>
<evidence type="ECO:0000256" key="8">
    <source>
        <dbReference type="SAM" id="SignalP"/>
    </source>
</evidence>
<dbReference type="InterPro" id="IPR034026">
    <property type="entry name" value="EssA"/>
</dbReference>
<keyword evidence="5 7" id="KW-1133">Transmembrane helix</keyword>
<evidence type="ECO:0000256" key="4">
    <source>
        <dbReference type="ARBA" id="ARBA00022692"/>
    </source>
</evidence>
<evidence type="ECO:0000256" key="2">
    <source>
        <dbReference type="ARBA" id="ARBA00008570"/>
    </source>
</evidence>
<dbReference type="InterPro" id="IPR018920">
    <property type="entry name" value="EssA/YueC"/>
</dbReference>
<evidence type="ECO:0000256" key="5">
    <source>
        <dbReference type="ARBA" id="ARBA00022989"/>
    </source>
</evidence>
<evidence type="ECO:0000256" key="7">
    <source>
        <dbReference type="SAM" id="Phobius"/>
    </source>
</evidence>
<gene>
    <name evidence="9" type="ORF">J2S05_003318</name>
</gene>
<evidence type="ECO:0000256" key="6">
    <source>
        <dbReference type="ARBA" id="ARBA00023136"/>
    </source>
</evidence>
<dbReference type="EMBL" id="JAUSUA010000005">
    <property type="protein sequence ID" value="MDQ0208507.1"/>
    <property type="molecule type" value="Genomic_DNA"/>
</dbReference>
<comment type="caution">
    <text evidence="9">The sequence shown here is derived from an EMBL/GenBank/DDBJ whole genome shotgun (WGS) entry which is preliminary data.</text>
</comment>
<evidence type="ECO:0000256" key="1">
    <source>
        <dbReference type="ARBA" id="ARBA00004162"/>
    </source>
</evidence>
<evidence type="ECO:0000313" key="9">
    <source>
        <dbReference type="EMBL" id="MDQ0208507.1"/>
    </source>
</evidence>
<feature type="transmembrane region" description="Helical" evidence="7">
    <location>
        <begin position="126"/>
        <end position="148"/>
    </location>
</feature>
<organism evidence="9 10">
    <name type="scientific">Alkalicoccobacillus murimartini</name>
    <dbReference type="NCBI Taxonomy" id="171685"/>
    <lineage>
        <taxon>Bacteria</taxon>
        <taxon>Bacillati</taxon>
        <taxon>Bacillota</taxon>
        <taxon>Bacilli</taxon>
        <taxon>Bacillales</taxon>
        <taxon>Bacillaceae</taxon>
        <taxon>Alkalicoccobacillus</taxon>
    </lineage>
</organism>
<dbReference type="Pfam" id="PF10661">
    <property type="entry name" value="EssA"/>
    <property type="match status" value="1"/>
</dbReference>
<feature type="signal peptide" evidence="8">
    <location>
        <begin position="1"/>
        <end position="23"/>
    </location>
</feature>